<keyword evidence="1" id="KW-0472">Membrane</keyword>
<protein>
    <recommendedName>
        <fullName evidence="4">RanBP2-type domain-containing protein</fullName>
    </recommendedName>
</protein>
<evidence type="ECO:0000313" key="2">
    <source>
        <dbReference type="EMBL" id="TWU15027.1"/>
    </source>
</evidence>
<dbReference type="RefSeq" id="WP_146597447.1">
    <property type="nucleotide sequence ID" value="NZ_SJPT01000016.1"/>
</dbReference>
<evidence type="ECO:0000256" key="1">
    <source>
        <dbReference type="SAM" id="Phobius"/>
    </source>
</evidence>
<reference evidence="2 3" key="1">
    <citation type="submission" date="2019-02" db="EMBL/GenBank/DDBJ databases">
        <title>Deep-cultivation of Planctomycetes and their phenomic and genomic characterization uncovers novel biology.</title>
        <authorList>
            <person name="Wiegand S."/>
            <person name="Jogler M."/>
            <person name="Boedeker C."/>
            <person name="Pinto D."/>
            <person name="Vollmers J."/>
            <person name="Rivas-Marin E."/>
            <person name="Kohn T."/>
            <person name="Peeters S.H."/>
            <person name="Heuer A."/>
            <person name="Rast P."/>
            <person name="Oberbeckmann S."/>
            <person name="Bunk B."/>
            <person name="Jeske O."/>
            <person name="Meyerdierks A."/>
            <person name="Storesund J.E."/>
            <person name="Kallscheuer N."/>
            <person name="Luecker S."/>
            <person name="Lage O.M."/>
            <person name="Pohl T."/>
            <person name="Merkel B.J."/>
            <person name="Hornburger P."/>
            <person name="Mueller R.-W."/>
            <person name="Bruemmer F."/>
            <person name="Labrenz M."/>
            <person name="Spormann A.M."/>
            <person name="Op Den Camp H."/>
            <person name="Overmann J."/>
            <person name="Amann R."/>
            <person name="Jetten M.S.M."/>
            <person name="Mascher T."/>
            <person name="Medema M.H."/>
            <person name="Devos D.P."/>
            <person name="Kaster A.-K."/>
            <person name="Ovreas L."/>
            <person name="Rohde M."/>
            <person name="Galperin M.Y."/>
            <person name="Jogler C."/>
        </authorList>
    </citation>
    <scope>NUCLEOTIDE SEQUENCE [LARGE SCALE GENOMIC DNA]</scope>
    <source>
        <strain evidence="2 3">Pla52o</strain>
    </source>
</reference>
<dbReference type="Proteomes" id="UP000316304">
    <property type="component" value="Unassembled WGS sequence"/>
</dbReference>
<dbReference type="AlphaFoldDB" id="A0A5C6BTN2"/>
<feature type="transmembrane region" description="Helical" evidence="1">
    <location>
        <begin position="78"/>
        <end position="95"/>
    </location>
</feature>
<comment type="caution">
    <text evidence="2">The sequence shown here is derived from an EMBL/GenBank/DDBJ whole genome shotgun (WGS) entry which is preliminary data.</text>
</comment>
<evidence type="ECO:0008006" key="4">
    <source>
        <dbReference type="Google" id="ProtNLM"/>
    </source>
</evidence>
<name>A0A5C6BTN2_9BACT</name>
<sequence length="107" mass="11553">MPWVCPSCSAETELGYNVCTNCHTPRPGSETGPGDFELGADNPIRIVIDGVAYITFLIVAELLIPYTMFRFLGVPPDLGVIVVLAVFGLIVYILSRRHASTNPDSNG</sequence>
<keyword evidence="1" id="KW-1133">Transmembrane helix</keyword>
<keyword evidence="1" id="KW-0812">Transmembrane</keyword>
<feature type="transmembrane region" description="Helical" evidence="1">
    <location>
        <begin position="51"/>
        <end position="72"/>
    </location>
</feature>
<accession>A0A5C6BTN2</accession>
<proteinExistence type="predicted"/>
<evidence type="ECO:0000313" key="3">
    <source>
        <dbReference type="Proteomes" id="UP000316304"/>
    </source>
</evidence>
<gene>
    <name evidence="2" type="ORF">Pla52o_55640</name>
</gene>
<keyword evidence="3" id="KW-1185">Reference proteome</keyword>
<organism evidence="2 3">
    <name type="scientific">Novipirellula galeiformis</name>
    <dbReference type="NCBI Taxonomy" id="2528004"/>
    <lineage>
        <taxon>Bacteria</taxon>
        <taxon>Pseudomonadati</taxon>
        <taxon>Planctomycetota</taxon>
        <taxon>Planctomycetia</taxon>
        <taxon>Pirellulales</taxon>
        <taxon>Pirellulaceae</taxon>
        <taxon>Novipirellula</taxon>
    </lineage>
</organism>
<dbReference type="EMBL" id="SJPT01000016">
    <property type="protein sequence ID" value="TWU15027.1"/>
    <property type="molecule type" value="Genomic_DNA"/>
</dbReference>
<dbReference type="OrthoDB" id="9796448at2"/>